<keyword evidence="2" id="KW-1185">Reference proteome</keyword>
<dbReference type="Proteomes" id="UP000824782">
    <property type="component" value="Unassembled WGS sequence"/>
</dbReference>
<name>A0AAV6YMV5_ENGPU</name>
<evidence type="ECO:0000313" key="1">
    <source>
        <dbReference type="EMBL" id="KAG8535341.1"/>
    </source>
</evidence>
<dbReference type="AlphaFoldDB" id="A0AAV6YMV5"/>
<dbReference type="EMBL" id="WNYA01070043">
    <property type="protein sequence ID" value="KAG8535341.1"/>
    <property type="molecule type" value="Genomic_DNA"/>
</dbReference>
<comment type="caution">
    <text evidence="1">The sequence shown here is derived from an EMBL/GenBank/DDBJ whole genome shotgun (WGS) entry which is preliminary data.</text>
</comment>
<accession>A0AAV6YMV5</accession>
<reference evidence="1" key="1">
    <citation type="thesis" date="2020" institute="ProQuest LLC" country="789 East Eisenhower Parkway, Ann Arbor, MI, USA">
        <title>Comparative Genomics and Chromosome Evolution.</title>
        <authorList>
            <person name="Mudd A.B."/>
        </authorList>
    </citation>
    <scope>NUCLEOTIDE SEQUENCE</scope>
    <source>
        <strain evidence="1">237g6f4</strain>
        <tissue evidence="1">Blood</tissue>
    </source>
</reference>
<protein>
    <submittedName>
        <fullName evidence="1">Uncharacterized protein</fullName>
    </submittedName>
</protein>
<organism evidence="1 2">
    <name type="scientific">Engystomops pustulosus</name>
    <name type="common">Tungara frog</name>
    <name type="synonym">Physalaemus pustulosus</name>
    <dbReference type="NCBI Taxonomy" id="76066"/>
    <lineage>
        <taxon>Eukaryota</taxon>
        <taxon>Metazoa</taxon>
        <taxon>Chordata</taxon>
        <taxon>Craniata</taxon>
        <taxon>Vertebrata</taxon>
        <taxon>Euteleostomi</taxon>
        <taxon>Amphibia</taxon>
        <taxon>Batrachia</taxon>
        <taxon>Anura</taxon>
        <taxon>Neobatrachia</taxon>
        <taxon>Hyloidea</taxon>
        <taxon>Leptodactylidae</taxon>
        <taxon>Leiuperinae</taxon>
        <taxon>Engystomops</taxon>
    </lineage>
</organism>
<proteinExistence type="predicted"/>
<gene>
    <name evidence="1" type="ORF">GDO81_028774</name>
</gene>
<dbReference type="InterPro" id="IPR027417">
    <property type="entry name" value="P-loop_NTPase"/>
</dbReference>
<sequence>QHFMDSRTPCLLVAAKSDLHEVKQESSISPADFCKKHKMPPPQAFTCNTADSPSRDVFIKMTTMSMYPNSLRPHKGLSQVSNKALCSISCP</sequence>
<feature type="non-terminal residue" evidence="1">
    <location>
        <position position="1"/>
    </location>
</feature>
<evidence type="ECO:0000313" key="2">
    <source>
        <dbReference type="Proteomes" id="UP000824782"/>
    </source>
</evidence>
<dbReference type="Gene3D" id="3.40.50.300">
    <property type="entry name" value="P-loop containing nucleotide triphosphate hydrolases"/>
    <property type="match status" value="1"/>
</dbReference>